<evidence type="ECO:0000313" key="3">
    <source>
        <dbReference type="Proteomes" id="UP000321258"/>
    </source>
</evidence>
<evidence type="ECO:0000256" key="1">
    <source>
        <dbReference type="SAM" id="Phobius"/>
    </source>
</evidence>
<organism evidence="2 3">
    <name type="scientific">Methylobacterium haplocladii</name>
    <dbReference type="NCBI Taxonomy" id="1176176"/>
    <lineage>
        <taxon>Bacteria</taxon>
        <taxon>Pseudomonadati</taxon>
        <taxon>Pseudomonadota</taxon>
        <taxon>Alphaproteobacteria</taxon>
        <taxon>Hyphomicrobiales</taxon>
        <taxon>Methylobacteriaceae</taxon>
        <taxon>Methylobacterium</taxon>
    </lineage>
</organism>
<feature type="transmembrane region" description="Helical" evidence="1">
    <location>
        <begin position="77"/>
        <end position="97"/>
    </location>
</feature>
<dbReference type="AlphaFoldDB" id="A0A512IP80"/>
<dbReference type="PANTHER" id="PTHR15887:SF1">
    <property type="entry name" value="TRANSMEMBRANE PROTEIN 69"/>
    <property type="match status" value="1"/>
</dbReference>
<evidence type="ECO:0000313" key="2">
    <source>
        <dbReference type="EMBL" id="GEO99490.1"/>
    </source>
</evidence>
<feature type="transmembrane region" description="Helical" evidence="1">
    <location>
        <begin position="48"/>
        <end position="65"/>
    </location>
</feature>
<dbReference type="EMBL" id="BJZT01000018">
    <property type="protein sequence ID" value="GEO99490.1"/>
    <property type="molecule type" value="Genomic_DNA"/>
</dbReference>
<keyword evidence="3" id="KW-1185">Reference proteome</keyword>
<comment type="caution">
    <text evidence="2">The sequence shown here is derived from an EMBL/GenBank/DDBJ whole genome shotgun (WGS) entry which is preliminary data.</text>
</comment>
<keyword evidence="1" id="KW-1133">Transmembrane helix</keyword>
<dbReference type="RefSeq" id="WP_147078381.1">
    <property type="nucleotide sequence ID" value="NZ_BJZT01000018.1"/>
</dbReference>
<reference evidence="2 3" key="1">
    <citation type="submission" date="2019-07" db="EMBL/GenBank/DDBJ databases">
        <title>Whole genome shotgun sequence of Methylobacterium haplocladii NBRC 107714.</title>
        <authorList>
            <person name="Hosoyama A."/>
            <person name="Uohara A."/>
            <person name="Ohji S."/>
            <person name="Ichikawa N."/>
        </authorList>
    </citation>
    <scope>NUCLEOTIDE SEQUENCE [LARGE SCALE GENOMIC DNA]</scope>
    <source>
        <strain evidence="2 3">NBRC 107714</strain>
    </source>
</reference>
<evidence type="ECO:0008006" key="4">
    <source>
        <dbReference type="Google" id="ProtNLM"/>
    </source>
</evidence>
<sequence>MARLTTVSMGAVVLGIAGLIPFLGFAALAVSGSDGGLGTIGLSPRTILSAYGAVIASFLGGIRWGAAAARGAGNADYLLAVIPSLLAWAALAAPAPWDLRILGGLVLLWGVIDQDLTRRGLTPVWMGRLRLILSALSGITLLIAA</sequence>
<dbReference type="Pfam" id="PF11911">
    <property type="entry name" value="DUF3429"/>
    <property type="match status" value="1"/>
</dbReference>
<keyword evidence="1" id="KW-0472">Membrane</keyword>
<gene>
    <name evidence="2" type="ORF">MHA02_18780</name>
</gene>
<protein>
    <recommendedName>
        <fullName evidence="4">DUF3429 domain-containing protein</fullName>
    </recommendedName>
</protein>
<accession>A0A512IP80</accession>
<proteinExistence type="predicted"/>
<keyword evidence="1" id="KW-0812">Transmembrane</keyword>
<dbReference type="InterPro" id="IPR021836">
    <property type="entry name" value="DUF3429"/>
</dbReference>
<dbReference type="PANTHER" id="PTHR15887">
    <property type="entry name" value="TRANSMEMBRANE PROTEIN 69"/>
    <property type="match status" value="1"/>
</dbReference>
<dbReference type="Proteomes" id="UP000321258">
    <property type="component" value="Unassembled WGS sequence"/>
</dbReference>
<name>A0A512IP80_9HYPH</name>
<dbReference type="OrthoDB" id="5297436at2"/>
<feature type="transmembrane region" description="Helical" evidence="1">
    <location>
        <begin position="7"/>
        <end position="28"/>
    </location>
</feature>